<evidence type="ECO:0000313" key="14">
    <source>
        <dbReference type="EMBL" id="TBU30171.1"/>
    </source>
</evidence>
<keyword evidence="6 10" id="KW-0106">Calcium</keyword>
<evidence type="ECO:0000256" key="13">
    <source>
        <dbReference type="SAM" id="MobiDB-lite"/>
    </source>
</evidence>
<evidence type="ECO:0000256" key="6">
    <source>
        <dbReference type="ARBA" id="ARBA00022837"/>
    </source>
</evidence>
<dbReference type="PRINTS" id="PR00747">
    <property type="entry name" value="GLYHDRLASE47"/>
</dbReference>
<dbReference type="Proteomes" id="UP000292957">
    <property type="component" value="Unassembled WGS sequence"/>
</dbReference>
<dbReference type="InterPro" id="IPR050749">
    <property type="entry name" value="Glycosyl_Hydrolase_47"/>
</dbReference>
<dbReference type="EC" id="3.2.1.-" evidence="12"/>
<evidence type="ECO:0000256" key="9">
    <source>
        <dbReference type="ARBA" id="ARBA00048605"/>
    </source>
</evidence>
<dbReference type="GO" id="GO:0005783">
    <property type="term" value="C:endoplasmic reticulum"/>
    <property type="evidence" value="ECO:0007669"/>
    <property type="project" value="TreeGrafter"/>
</dbReference>
<dbReference type="GO" id="GO:0016020">
    <property type="term" value="C:membrane"/>
    <property type="evidence" value="ECO:0007669"/>
    <property type="project" value="InterPro"/>
</dbReference>
<dbReference type="OrthoDB" id="8118055at2759"/>
<name>A0A4Q9MUR6_9APHY</name>
<feature type="compositionally biased region" description="Pro residues" evidence="13">
    <location>
        <begin position="65"/>
        <end position="77"/>
    </location>
</feature>
<reference evidence="14" key="1">
    <citation type="submission" date="2019-01" db="EMBL/GenBank/DDBJ databases">
        <title>Draft genome sequences of three monokaryotic isolates of the white-rot basidiomycete fungus Dichomitus squalens.</title>
        <authorList>
            <consortium name="DOE Joint Genome Institute"/>
            <person name="Lopez S.C."/>
            <person name="Andreopoulos B."/>
            <person name="Pangilinan J."/>
            <person name="Lipzen A."/>
            <person name="Riley R."/>
            <person name="Ahrendt S."/>
            <person name="Ng V."/>
            <person name="Barry K."/>
            <person name="Daum C."/>
            <person name="Grigoriev I.V."/>
            <person name="Hilden K.S."/>
            <person name="Makela M.R."/>
            <person name="de Vries R.P."/>
        </authorList>
    </citation>
    <scope>NUCLEOTIDE SEQUENCE [LARGE SCALE GENOMIC DNA]</scope>
    <source>
        <strain evidence="14">OM18370.1</strain>
    </source>
</reference>
<keyword evidence="5 12" id="KW-0378">Hydrolase</keyword>
<protein>
    <recommendedName>
        <fullName evidence="12">alpha-1,2-Mannosidase</fullName>
        <ecNumber evidence="12">3.2.1.-</ecNumber>
    </recommendedName>
</protein>
<dbReference type="GO" id="GO:0005509">
    <property type="term" value="F:calcium ion binding"/>
    <property type="evidence" value="ECO:0007669"/>
    <property type="project" value="InterPro"/>
</dbReference>
<dbReference type="SUPFAM" id="SSF48225">
    <property type="entry name" value="Seven-hairpin glycosidases"/>
    <property type="match status" value="1"/>
</dbReference>
<dbReference type="AlphaFoldDB" id="A0A4Q9MUR6"/>
<evidence type="ECO:0000256" key="8">
    <source>
        <dbReference type="ARBA" id="ARBA00047669"/>
    </source>
</evidence>
<dbReference type="InterPro" id="IPR036026">
    <property type="entry name" value="Seven-hairpin_glycosidases"/>
</dbReference>
<sequence>MPTPMDYLRTRRAYRLIPFGLLASCLLWAFVHFGVADHDIYPSGPDFGHPFLRGPPHPPHAHGGPPHPPPFRPPPAPQEHTKWSKRADAVRDAFRHAYKGYLEYAGSSDELKPVSNEAVNNFNGWRLTMVDSLDTMLIMGLHEEFYDTVPILANMTFALDKGKYAPFFETVIRYLGGLLSAYALSGEPILLARADDLGAMLLPAFNTAYGLPMYAVNTVSGETRLGWTGSDILWAEALSCQVEYKYLAHLTGRKEYFDTVERVMDLMANAELEDDMFPTKWSVKTGKPSNTQFSVGAFADSAHEYLLKQYLLTGQSESKALDLYLRDASAILRNLLYVSPTRGLLYVTDAHQGAPTHTFEHLSCFLPGLLALGAHALPPGSLSPRERELHAWAAHGLAHTCWLTYADSEAGLGPDEVVVAGGGRRWLEAVEEWEEGGREGGRPPGVRDAAVAAGGMEKDYRATKMGYLLRPETVESFYYLWRTTGDEVWRERGWAVFRAIEREAKTDSGYASLWSVFESPARHKDEMPSFFTAETLKYLYLLFKDEDLIPLDRWVFNTEAHPLPIFHWADWEKERYGIVSKDHGHAARHNWPHSGLD</sequence>
<dbReference type="PANTHER" id="PTHR11742:SF55">
    <property type="entry name" value="ENDOPLASMIC RETICULUM MANNOSYL-OLIGOSACCHARIDE 1,2-ALPHA-MANNOSIDASE"/>
    <property type="match status" value="1"/>
</dbReference>
<feature type="binding site" evidence="10">
    <location>
        <position position="558"/>
    </location>
    <ligand>
        <name>Ca(2+)</name>
        <dbReference type="ChEBI" id="CHEBI:29108"/>
    </ligand>
</feature>
<evidence type="ECO:0000256" key="3">
    <source>
        <dbReference type="ARBA" id="ARBA00007658"/>
    </source>
</evidence>
<evidence type="ECO:0000256" key="4">
    <source>
        <dbReference type="ARBA" id="ARBA00022723"/>
    </source>
</evidence>
<evidence type="ECO:0000256" key="2">
    <source>
        <dbReference type="ARBA" id="ARBA00004922"/>
    </source>
</evidence>
<comment type="catalytic activity">
    <reaction evidence="9">
        <text>N(4)-(alpha-D-Man-(1-&gt;2)-alpha-D-Man-(1-&gt;2)-alpha-D-Man-(1-&gt;3)-[alpha-D-Man-(1-&gt;2)-alpha-D-Man-(1-&gt;3)-[alpha-D-Man-(1-&gt;2)-alpha-D-Man-(1-&gt;6)]-alpha-D-Man-(1-&gt;6)]-beta-D-Man-(1-&gt;4)-beta-D-GlcNAc-(1-&gt;4)-beta-D-GlcNAc)-L-asparaginyl-[protein] (N-glucan mannose isomer 9A1,2,3B1,2,3) + 4 H2O = N(4)-(alpha-D-Man-(1-&gt;3)-[alpha-D-Man-(1-&gt;3)-[alpha-D-Man-(1-&gt;6)]-alpha-D-Man-(1-&gt;6)]-beta-D-Man-(1-&gt;4)-beta-D-GlcNAc-(1-&gt;4)-beta-D-GlcNAc)-L-asparaginyl-[protein] (N-glucan mannose isomer 5A1,2) + 4 beta-D-mannose</text>
        <dbReference type="Rhea" id="RHEA:56008"/>
        <dbReference type="Rhea" id="RHEA-COMP:14356"/>
        <dbReference type="Rhea" id="RHEA-COMP:14367"/>
        <dbReference type="ChEBI" id="CHEBI:15377"/>
        <dbReference type="ChEBI" id="CHEBI:28563"/>
        <dbReference type="ChEBI" id="CHEBI:59087"/>
        <dbReference type="ChEBI" id="CHEBI:139493"/>
        <dbReference type="EC" id="3.2.1.113"/>
    </reaction>
</comment>
<keyword evidence="4 10" id="KW-0479">Metal-binding</keyword>
<dbReference type="Gene3D" id="1.50.10.10">
    <property type="match status" value="1"/>
</dbReference>
<evidence type="ECO:0000256" key="10">
    <source>
        <dbReference type="PIRSR" id="PIRSR601382-2"/>
    </source>
</evidence>
<comment type="pathway">
    <text evidence="2">Protein modification; protein glycosylation.</text>
</comment>
<dbReference type="InterPro" id="IPR001382">
    <property type="entry name" value="Glyco_hydro_47"/>
</dbReference>
<dbReference type="GO" id="GO:0005975">
    <property type="term" value="P:carbohydrate metabolic process"/>
    <property type="evidence" value="ECO:0007669"/>
    <property type="project" value="InterPro"/>
</dbReference>
<evidence type="ECO:0000256" key="11">
    <source>
        <dbReference type="PIRSR" id="PIRSR601382-3"/>
    </source>
</evidence>
<comment type="cofactor">
    <cofactor evidence="1 10">
        <name>Ca(2+)</name>
        <dbReference type="ChEBI" id="CHEBI:29108"/>
    </cofactor>
</comment>
<dbReference type="GO" id="GO:0036503">
    <property type="term" value="P:ERAD pathway"/>
    <property type="evidence" value="ECO:0007669"/>
    <property type="project" value="UniProtKB-ARBA"/>
</dbReference>
<feature type="region of interest" description="Disordered" evidence="13">
    <location>
        <begin position="51"/>
        <end position="81"/>
    </location>
</feature>
<evidence type="ECO:0000256" key="7">
    <source>
        <dbReference type="ARBA" id="ARBA00023157"/>
    </source>
</evidence>
<dbReference type="EMBL" id="ML143408">
    <property type="protein sequence ID" value="TBU30171.1"/>
    <property type="molecule type" value="Genomic_DNA"/>
</dbReference>
<keyword evidence="7 11" id="KW-1015">Disulfide bond</keyword>
<keyword evidence="12 14" id="KW-0326">Glycosidase</keyword>
<dbReference type="PANTHER" id="PTHR11742">
    <property type="entry name" value="MANNOSYL-OLIGOSACCHARIDE ALPHA-1,2-MANNOSIDASE-RELATED"/>
    <property type="match status" value="1"/>
</dbReference>
<dbReference type="InterPro" id="IPR012341">
    <property type="entry name" value="6hp_glycosidase-like_sf"/>
</dbReference>
<proteinExistence type="inferred from homology"/>
<comment type="catalytic activity">
    <reaction evidence="8">
        <text>N(4)-(alpha-D-Man-(1-&gt;2)-alpha-D-Man-(1-&gt;2)-alpha-D-Man-(1-&gt;3)-[alpha-D-Man-(1-&gt;3)-[alpha-D-Man-(1-&gt;2)-alpha-D-Man-(1-&gt;6)]-alpha-D-Man-(1-&gt;6)]-beta-D-Man-(1-&gt;4)-beta-D-GlcNAc-(1-&gt;4)-beta-D-GlcNAc)-L-asparaginyl-[protein] (N-glucan mannose isomer 8A1,2,3B1,3) + 3 H2O = N(4)-(alpha-D-Man-(1-&gt;3)-[alpha-D-Man-(1-&gt;3)-[alpha-D-Man-(1-&gt;6)]-alpha-D-Man-(1-&gt;6)]-beta-D-Man-(1-&gt;4)-beta-D-GlcNAc-(1-&gt;4)-beta-D-GlcNAc)-L-asparaginyl-[protein] (N-glucan mannose isomer 5A1,2) + 3 beta-D-mannose</text>
        <dbReference type="Rhea" id="RHEA:56028"/>
        <dbReference type="Rhea" id="RHEA-COMP:14358"/>
        <dbReference type="Rhea" id="RHEA-COMP:14367"/>
        <dbReference type="ChEBI" id="CHEBI:15377"/>
        <dbReference type="ChEBI" id="CHEBI:28563"/>
        <dbReference type="ChEBI" id="CHEBI:59087"/>
        <dbReference type="ChEBI" id="CHEBI:60628"/>
        <dbReference type="EC" id="3.2.1.113"/>
    </reaction>
</comment>
<gene>
    <name evidence="14" type="ORF">BD311DRAFT_659693</name>
</gene>
<dbReference type="GO" id="GO:0004571">
    <property type="term" value="F:mannosyl-oligosaccharide 1,2-alpha-mannosidase activity"/>
    <property type="evidence" value="ECO:0007669"/>
    <property type="project" value="UniProtKB-EC"/>
</dbReference>
<feature type="disulfide bond" evidence="11">
    <location>
        <begin position="364"/>
        <end position="401"/>
    </location>
</feature>
<dbReference type="Pfam" id="PF01532">
    <property type="entry name" value="Glyco_hydro_47"/>
    <property type="match status" value="1"/>
</dbReference>
<accession>A0A4Q9MUR6</accession>
<evidence type="ECO:0000256" key="5">
    <source>
        <dbReference type="ARBA" id="ARBA00022801"/>
    </source>
</evidence>
<organism evidence="14">
    <name type="scientific">Dichomitus squalens</name>
    <dbReference type="NCBI Taxonomy" id="114155"/>
    <lineage>
        <taxon>Eukaryota</taxon>
        <taxon>Fungi</taxon>
        <taxon>Dikarya</taxon>
        <taxon>Basidiomycota</taxon>
        <taxon>Agaricomycotina</taxon>
        <taxon>Agaricomycetes</taxon>
        <taxon>Polyporales</taxon>
        <taxon>Polyporaceae</taxon>
        <taxon>Dichomitus</taxon>
    </lineage>
</organism>
<evidence type="ECO:0000256" key="1">
    <source>
        <dbReference type="ARBA" id="ARBA00001913"/>
    </source>
</evidence>
<comment type="similarity">
    <text evidence="3 12">Belongs to the glycosyl hydrolase 47 family.</text>
</comment>
<evidence type="ECO:0000256" key="12">
    <source>
        <dbReference type="RuleBase" id="RU361193"/>
    </source>
</evidence>